<feature type="non-terminal residue" evidence="2">
    <location>
        <position position="61"/>
    </location>
</feature>
<evidence type="ECO:0000256" key="1">
    <source>
        <dbReference type="SAM" id="MobiDB-lite"/>
    </source>
</evidence>
<feature type="compositionally biased region" description="Low complexity" evidence="1">
    <location>
        <begin position="31"/>
        <end position="47"/>
    </location>
</feature>
<feature type="compositionally biased region" description="Pro residues" evidence="1">
    <location>
        <begin position="18"/>
        <end position="30"/>
    </location>
</feature>
<evidence type="ECO:0000313" key="2">
    <source>
        <dbReference type="EMBL" id="PIK54328.1"/>
    </source>
</evidence>
<dbReference type="AlphaFoldDB" id="A0A2G8L245"/>
<reference evidence="2 3" key="1">
    <citation type="journal article" date="2017" name="PLoS Biol.">
        <title>The sea cucumber genome provides insights into morphological evolution and visceral regeneration.</title>
        <authorList>
            <person name="Zhang X."/>
            <person name="Sun L."/>
            <person name="Yuan J."/>
            <person name="Sun Y."/>
            <person name="Gao Y."/>
            <person name="Zhang L."/>
            <person name="Li S."/>
            <person name="Dai H."/>
            <person name="Hamel J.F."/>
            <person name="Liu C."/>
            <person name="Yu Y."/>
            <person name="Liu S."/>
            <person name="Lin W."/>
            <person name="Guo K."/>
            <person name="Jin S."/>
            <person name="Xu P."/>
            <person name="Storey K.B."/>
            <person name="Huan P."/>
            <person name="Zhang T."/>
            <person name="Zhou Y."/>
            <person name="Zhang J."/>
            <person name="Lin C."/>
            <person name="Li X."/>
            <person name="Xing L."/>
            <person name="Huo D."/>
            <person name="Sun M."/>
            <person name="Wang L."/>
            <person name="Mercier A."/>
            <person name="Li F."/>
            <person name="Yang H."/>
            <person name="Xiang J."/>
        </authorList>
    </citation>
    <scope>NUCLEOTIDE SEQUENCE [LARGE SCALE GENOMIC DNA]</scope>
    <source>
        <strain evidence="2">Shaxun</strain>
        <tissue evidence="2">Muscle</tissue>
    </source>
</reference>
<gene>
    <name evidence="2" type="ORF">BSL78_08803</name>
</gene>
<dbReference type="Proteomes" id="UP000230750">
    <property type="component" value="Unassembled WGS sequence"/>
</dbReference>
<dbReference type="EMBL" id="MRZV01000254">
    <property type="protein sequence ID" value="PIK54328.1"/>
    <property type="molecule type" value="Genomic_DNA"/>
</dbReference>
<sequence length="61" mass="6553">MRVFKEEGQQALQHPFPNAHPPPIPIPPHLAMPSSGSHGSGLLQLSSVINAHSHANSEKDK</sequence>
<proteinExistence type="predicted"/>
<name>A0A2G8L245_STIJA</name>
<evidence type="ECO:0000313" key="3">
    <source>
        <dbReference type="Proteomes" id="UP000230750"/>
    </source>
</evidence>
<organism evidence="2 3">
    <name type="scientific">Stichopus japonicus</name>
    <name type="common">Sea cucumber</name>
    <dbReference type="NCBI Taxonomy" id="307972"/>
    <lineage>
        <taxon>Eukaryota</taxon>
        <taxon>Metazoa</taxon>
        <taxon>Echinodermata</taxon>
        <taxon>Eleutherozoa</taxon>
        <taxon>Echinozoa</taxon>
        <taxon>Holothuroidea</taxon>
        <taxon>Aspidochirotacea</taxon>
        <taxon>Aspidochirotida</taxon>
        <taxon>Stichopodidae</taxon>
        <taxon>Apostichopus</taxon>
    </lineage>
</organism>
<protein>
    <submittedName>
        <fullName evidence="2">Uncharacterized protein</fullName>
    </submittedName>
</protein>
<feature type="region of interest" description="Disordered" evidence="1">
    <location>
        <begin position="1"/>
        <end position="61"/>
    </location>
</feature>
<comment type="caution">
    <text evidence="2">The sequence shown here is derived from an EMBL/GenBank/DDBJ whole genome shotgun (WGS) entry which is preliminary data.</text>
</comment>
<keyword evidence="3" id="KW-1185">Reference proteome</keyword>
<accession>A0A2G8L245</accession>